<keyword evidence="9" id="KW-1185">Reference proteome</keyword>
<organism evidence="8 9">
    <name type="scientific">Trypanosoma conorhini</name>
    <dbReference type="NCBI Taxonomy" id="83891"/>
    <lineage>
        <taxon>Eukaryota</taxon>
        <taxon>Discoba</taxon>
        <taxon>Euglenozoa</taxon>
        <taxon>Kinetoplastea</taxon>
        <taxon>Metakinetoplastina</taxon>
        <taxon>Trypanosomatida</taxon>
        <taxon>Trypanosomatidae</taxon>
        <taxon>Trypanosoma</taxon>
    </lineage>
</organism>
<dbReference type="PANTHER" id="PTHR22808:SF10">
    <property type="entry name" value="PUTATIVE-RELATED"/>
    <property type="match status" value="1"/>
</dbReference>
<dbReference type="GeneID" id="40315618"/>
<feature type="binding site" evidence="5">
    <location>
        <position position="328"/>
    </location>
    <ligand>
        <name>S-adenosyl-L-methionine</name>
        <dbReference type="ChEBI" id="CHEBI:59789"/>
    </ligand>
</feature>
<comment type="caution">
    <text evidence="8">The sequence shown here is derived from an EMBL/GenBank/DDBJ whole genome shotgun (WGS) entry which is preliminary data.</text>
</comment>
<feature type="compositionally biased region" description="Basic and acidic residues" evidence="6">
    <location>
        <begin position="706"/>
        <end position="716"/>
    </location>
</feature>
<dbReference type="InterPro" id="IPR023267">
    <property type="entry name" value="RCMT"/>
</dbReference>
<keyword evidence="2 5" id="KW-0808">Transferase</keyword>
<evidence type="ECO:0000256" key="1">
    <source>
        <dbReference type="ARBA" id="ARBA00022603"/>
    </source>
</evidence>
<evidence type="ECO:0000313" key="9">
    <source>
        <dbReference type="Proteomes" id="UP000284403"/>
    </source>
</evidence>
<dbReference type="Pfam" id="PF01189">
    <property type="entry name" value="Methyltr_RsmB-F"/>
    <property type="match status" value="1"/>
</dbReference>
<gene>
    <name evidence="8" type="ORF">Tco025E_02007</name>
</gene>
<dbReference type="SUPFAM" id="SSF53335">
    <property type="entry name" value="S-adenosyl-L-methionine-dependent methyltransferases"/>
    <property type="match status" value="1"/>
</dbReference>
<dbReference type="GO" id="GO:0003723">
    <property type="term" value="F:RNA binding"/>
    <property type="evidence" value="ECO:0007669"/>
    <property type="project" value="UniProtKB-UniRule"/>
</dbReference>
<keyword evidence="3 5" id="KW-0949">S-adenosyl-L-methionine</keyword>
<evidence type="ECO:0000256" key="4">
    <source>
        <dbReference type="ARBA" id="ARBA00022884"/>
    </source>
</evidence>
<keyword evidence="4 5" id="KW-0694">RNA-binding</keyword>
<dbReference type="Proteomes" id="UP000284403">
    <property type="component" value="Unassembled WGS sequence"/>
</dbReference>
<feature type="compositionally biased region" description="Low complexity" evidence="6">
    <location>
        <begin position="688"/>
        <end position="700"/>
    </location>
</feature>
<dbReference type="PANTHER" id="PTHR22808">
    <property type="entry name" value="NCL1 YEAST -RELATED NOL1/NOP2/FMU SUN DOMAIN-CONTAINING"/>
    <property type="match status" value="1"/>
</dbReference>
<name>A0A3R7N5M7_9TRYP</name>
<sequence>MNRREQRRKREREALSPALAALIANVSPHDDAAAPLRYLKGFATPQPVDAEGGGVVHVIEGDGLRRLCKELGDGILEKDVLSVARRVPRSQSTPERIDVTELCFAIAQATAPVNVHERRRNVGSAAPLDENAPLIKYYEKDRFASLLGGVSPDDAQVEWQKFFSCLSSPLPMTLRVHRNERALRHIALEFLSHDAMMREVVQPITPVLPPCIGLYGCSHALYHKEPRAEYICRTLHAASAVSFQETVSVLPVMVADIQPQHAVLDMCAAPGSKTLQVLDEMLQYGWSTSSVSQGVVIVNEKDRVKATQILPSRLKRFHAPNAICTRCDASQWPRLFYSSEEGPLLAERRFDRIICDVPCSGDGTVRKEPASASSWSPGYVKSLMPTQKALLRRGLDLLREGGVLVYSTCSMNPKEDEEVVCAGLELFGDTVELLDVNAILREKGAVLHSIGGVVSPNVDHLQKATLPSTFDGRKVLRVLPHRDDTGGFFVAAFRKRSLPDWAPPVTLHEKLNHWTKGKFWAPVGRQDAEWCSIVAFYGMNPDCTDVFQYYSTTLGKKGEKHVGRGLVPLYHLNPNGAACRRIVLVTVATARMLFETRPYKGPGVEIVSVGVRAFEAYDGKFLLNAKCRWRAVVESASYLAPFMRTRKIVLDVATHPELVRQLLSNGFVWLQDYWRVILHQAPVATSTATTAAADNTNTNDDNNDNNNDKDSSGDGKRTYSVEVAADALPFVRSDGPLHALLTSTAWAHPATQDICHMLAEDVLVGGVLVGLAGGKLAGEEGQWWLSATLSSSKLELAVDASLRGFGLLAFLGVDSSNTPPRVEAPNAK</sequence>
<feature type="binding site" evidence="5">
    <location>
        <position position="356"/>
    </location>
    <ligand>
        <name>S-adenosyl-L-methionine</name>
        <dbReference type="ChEBI" id="CHEBI:59789"/>
    </ligand>
</feature>
<comment type="similarity">
    <text evidence="5">Belongs to the class I-like SAM-binding methyltransferase superfamily. RsmB/NOP family.</text>
</comment>
<feature type="active site" description="Nucleophile" evidence="5">
    <location>
        <position position="409"/>
    </location>
</feature>
<dbReference type="AlphaFoldDB" id="A0A3R7N5M7"/>
<feature type="domain" description="SAM-dependent MTase RsmB/NOP-type" evidence="7">
    <location>
        <begin position="162"/>
        <end position="496"/>
    </location>
</feature>
<evidence type="ECO:0000259" key="7">
    <source>
        <dbReference type="PROSITE" id="PS51686"/>
    </source>
</evidence>
<evidence type="ECO:0000256" key="5">
    <source>
        <dbReference type="PROSITE-ProRule" id="PRU01023"/>
    </source>
</evidence>
<dbReference type="GO" id="GO:0001510">
    <property type="term" value="P:RNA methylation"/>
    <property type="evidence" value="ECO:0007669"/>
    <property type="project" value="InterPro"/>
</dbReference>
<accession>A0A3R7N5M7</accession>
<dbReference type="EC" id="2.1.1.-" evidence="8"/>
<proteinExistence type="inferred from homology"/>
<evidence type="ECO:0000256" key="3">
    <source>
        <dbReference type="ARBA" id="ARBA00022691"/>
    </source>
</evidence>
<dbReference type="InterPro" id="IPR049560">
    <property type="entry name" value="MeTrfase_RsmB-F_NOP2_cat"/>
</dbReference>
<evidence type="ECO:0000256" key="2">
    <source>
        <dbReference type="ARBA" id="ARBA00022679"/>
    </source>
</evidence>
<dbReference type="InterPro" id="IPR029063">
    <property type="entry name" value="SAM-dependent_MTases_sf"/>
</dbReference>
<feature type="binding site" evidence="5">
    <location>
        <position position="300"/>
    </location>
    <ligand>
        <name>S-adenosyl-L-methionine</name>
        <dbReference type="ChEBI" id="CHEBI:59789"/>
    </ligand>
</feature>
<dbReference type="GO" id="GO:0008173">
    <property type="term" value="F:RNA methyltransferase activity"/>
    <property type="evidence" value="ECO:0007669"/>
    <property type="project" value="InterPro"/>
</dbReference>
<protein>
    <submittedName>
        <fullName evidence="8">Putative methyltransferase</fullName>
        <ecNumber evidence="8">2.1.1.-</ecNumber>
    </submittedName>
</protein>
<keyword evidence="1 5" id="KW-0489">Methyltransferase</keyword>
<feature type="region of interest" description="Disordered" evidence="6">
    <location>
        <begin position="688"/>
        <end position="716"/>
    </location>
</feature>
<evidence type="ECO:0000256" key="6">
    <source>
        <dbReference type="SAM" id="MobiDB-lite"/>
    </source>
</evidence>
<dbReference type="RefSeq" id="XP_029231002.1">
    <property type="nucleotide sequence ID" value="XM_029368943.1"/>
</dbReference>
<reference evidence="8 9" key="1">
    <citation type="journal article" date="2018" name="BMC Genomics">
        <title>Genomic comparison of Trypanosoma conorhini and Trypanosoma rangeli to Trypanosoma cruzi strains of high and low virulence.</title>
        <authorList>
            <person name="Bradwell K.R."/>
            <person name="Koparde V.N."/>
            <person name="Matveyev A.V."/>
            <person name="Serrano M.G."/>
            <person name="Alves J.M."/>
            <person name="Parikh H."/>
            <person name="Huang B."/>
            <person name="Lee V."/>
            <person name="Espinosa-Alvarez O."/>
            <person name="Ortiz P.A."/>
            <person name="Costa-Martins A.G."/>
            <person name="Teixeira M.M."/>
            <person name="Buck G.A."/>
        </authorList>
    </citation>
    <scope>NUCLEOTIDE SEQUENCE [LARGE SCALE GENOMIC DNA]</scope>
    <source>
        <strain evidence="8 9">025E</strain>
    </source>
</reference>
<dbReference type="Gene3D" id="3.40.50.150">
    <property type="entry name" value="Vaccinia Virus protein VP39"/>
    <property type="match status" value="1"/>
</dbReference>
<dbReference type="PROSITE" id="PS51686">
    <property type="entry name" value="SAM_MT_RSMB_NOP"/>
    <property type="match status" value="1"/>
</dbReference>
<dbReference type="InterPro" id="IPR001678">
    <property type="entry name" value="MeTrfase_RsmB-F_NOP2_dom"/>
</dbReference>
<feature type="binding site" evidence="5">
    <location>
        <begin position="267"/>
        <end position="273"/>
    </location>
    <ligand>
        <name>S-adenosyl-L-methionine</name>
        <dbReference type="ChEBI" id="CHEBI:59789"/>
    </ligand>
</feature>
<dbReference type="EMBL" id="MKKU01000072">
    <property type="protein sequence ID" value="RNF25796.1"/>
    <property type="molecule type" value="Genomic_DNA"/>
</dbReference>
<evidence type="ECO:0000313" key="8">
    <source>
        <dbReference type="EMBL" id="RNF25796.1"/>
    </source>
</evidence>
<dbReference type="OrthoDB" id="6093671at2759"/>
<dbReference type="PRINTS" id="PR02008">
    <property type="entry name" value="RCMTFAMILY"/>
</dbReference>